<reference evidence="4" key="2">
    <citation type="journal article" date="2023" name="IMA Fungus">
        <title>Comparative genomic study of the Penicillium genus elucidates a diverse pangenome and 15 lateral gene transfer events.</title>
        <authorList>
            <person name="Petersen C."/>
            <person name="Sorensen T."/>
            <person name="Nielsen M.R."/>
            <person name="Sondergaard T.E."/>
            <person name="Sorensen J.L."/>
            <person name="Fitzpatrick D.A."/>
            <person name="Frisvad J.C."/>
            <person name="Nielsen K.L."/>
        </authorList>
    </citation>
    <scope>NUCLEOTIDE SEQUENCE</scope>
    <source>
        <strain evidence="4">IBT 30069</strain>
    </source>
</reference>
<dbReference type="InterPro" id="IPR056124">
    <property type="entry name" value="DUF7707"/>
</dbReference>
<dbReference type="EMBL" id="JAPQKH010000007">
    <property type="protein sequence ID" value="KAJ5088238.1"/>
    <property type="molecule type" value="Genomic_DNA"/>
</dbReference>
<evidence type="ECO:0000259" key="3">
    <source>
        <dbReference type="Pfam" id="PF24808"/>
    </source>
</evidence>
<evidence type="ECO:0000313" key="4">
    <source>
        <dbReference type="EMBL" id="KAJ5088238.1"/>
    </source>
</evidence>
<proteinExistence type="predicted"/>
<evidence type="ECO:0000313" key="5">
    <source>
        <dbReference type="Proteomes" id="UP001149165"/>
    </source>
</evidence>
<protein>
    <recommendedName>
        <fullName evidence="3">DUF7707 domain-containing protein</fullName>
    </recommendedName>
</protein>
<feature type="signal peptide" evidence="2">
    <location>
        <begin position="1"/>
        <end position="17"/>
    </location>
</feature>
<keyword evidence="5" id="KW-1185">Reference proteome</keyword>
<gene>
    <name evidence="4" type="ORF">N7456_011854</name>
</gene>
<feature type="compositionally biased region" description="Low complexity" evidence="1">
    <location>
        <begin position="132"/>
        <end position="142"/>
    </location>
</feature>
<sequence length="202" mass="20802">MLSSIVLFSTLMVTALGQNSSAPSAQYNLPAGFNIGLVKPDELNSWCQGQRNQCPAICNEGTKQNSCDPSTLKFSCVCNDGTTPDVSPFLQTVPFYVCEANYGQCIDAHPNDAMGQEACKKAAKCGTKNATSSASSTSSSAAPSHTLHMASTTDSDKSSTSSSAAAASATTSSAAAPLGGMIETYSTGVLASLMFLAMRLVL</sequence>
<dbReference type="Proteomes" id="UP001149165">
    <property type="component" value="Unassembled WGS sequence"/>
</dbReference>
<feature type="domain" description="DUF7707" evidence="3">
    <location>
        <begin position="34"/>
        <end position="129"/>
    </location>
</feature>
<feature type="compositionally biased region" description="Low complexity" evidence="1">
    <location>
        <begin position="150"/>
        <end position="161"/>
    </location>
</feature>
<comment type="caution">
    <text evidence="4">The sequence shown here is derived from an EMBL/GenBank/DDBJ whole genome shotgun (WGS) entry which is preliminary data.</text>
</comment>
<dbReference type="OrthoDB" id="2121879at2759"/>
<dbReference type="AlphaFoldDB" id="A0A9W9EUK5"/>
<keyword evidence="2" id="KW-0732">Signal</keyword>
<dbReference type="PANTHER" id="PTHR38118:SF4">
    <property type="match status" value="1"/>
</dbReference>
<feature type="region of interest" description="Disordered" evidence="1">
    <location>
        <begin position="132"/>
        <end position="161"/>
    </location>
</feature>
<feature type="chain" id="PRO_5040875658" description="DUF7707 domain-containing protein" evidence="2">
    <location>
        <begin position="18"/>
        <end position="202"/>
    </location>
</feature>
<evidence type="ECO:0000256" key="2">
    <source>
        <dbReference type="SAM" id="SignalP"/>
    </source>
</evidence>
<dbReference type="Pfam" id="PF24808">
    <property type="entry name" value="DUF7707"/>
    <property type="match status" value="1"/>
</dbReference>
<evidence type="ECO:0000256" key="1">
    <source>
        <dbReference type="SAM" id="MobiDB-lite"/>
    </source>
</evidence>
<reference evidence="4" key="1">
    <citation type="submission" date="2022-11" db="EMBL/GenBank/DDBJ databases">
        <authorList>
            <person name="Petersen C."/>
        </authorList>
    </citation>
    <scope>NUCLEOTIDE SEQUENCE</scope>
    <source>
        <strain evidence="4">IBT 30069</strain>
    </source>
</reference>
<accession>A0A9W9EUK5</accession>
<dbReference type="PANTHER" id="PTHR38118">
    <property type="entry name" value="ANCHORED CELL WALL PROTEIN 11-RELATED"/>
    <property type="match status" value="1"/>
</dbReference>
<organism evidence="4 5">
    <name type="scientific">Penicillium angulare</name>
    <dbReference type="NCBI Taxonomy" id="116970"/>
    <lineage>
        <taxon>Eukaryota</taxon>
        <taxon>Fungi</taxon>
        <taxon>Dikarya</taxon>
        <taxon>Ascomycota</taxon>
        <taxon>Pezizomycotina</taxon>
        <taxon>Eurotiomycetes</taxon>
        <taxon>Eurotiomycetidae</taxon>
        <taxon>Eurotiales</taxon>
        <taxon>Aspergillaceae</taxon>
        <taxon>Penicillium</taxon>
    </lineage>
</organism>
<name>A0A9W9EUK5_9EURO</name>